<keyword evidence="2" id="KW-1185">Reference proteome</keyword>
<name>A0A0L6VE48_9BASI</name>
<accession>A0A0L6VE48</accession>
<sequence length="157" mass="17903">MSGSGMTSTGKEFLDDDRLLLLSDAESGVLSRWDGHHCDPHHLHIQTHKILPQSIKCSILQFNLETFKFLASKLAELDEIPVSTRLWPQVNRPKIISNTAAKRVFHHIILLLFKLALTYIKIAKPGITHSEIYNNLKFNPFFNKGLGETTPRRWSDS</sequence>
<proteinExistence type="predicted"/>
<protein>
    <submittedName>
        <fullName evidence="1">Uncharacterized protein</fullName>
    </submittedName>
</protein>
<evidence type="ECO:0000313" key="2">
    <source>
        <dbReference type="Proteomes" id="UP000037035"/>
    </source>
</evidence>
<dbReference type="AlphaFoldDB" id="A0A0L6VE48"/>
<organism evidence="1 2">
    <name type="scientific">Puccinia sorghi</name>
    <dbReference type="NCBI Taxonomy" id="27349"/>
    <lineage>
        <taxon>Eukaryota</taxon>
        <taxon>Fungi</taxon>
        <taxon>Dikarya</taxon>
        <taxon>Basidiomycota</taxon>
        <taxon>Pucciniomycotina</taxon>
        <taxon>Pucciniomycetes</taxon>
        <taxon>Pucciniales</taxon>
        <taxon>Pucciniaceae</taxon>
        <taxon>Puccinia</taxon>
    </lineage>
</organism>
<dbReference type="Proteomes" id="UP000037035">
    <property type="component" value="Unassembled WGS sequence"/>
</dbReference>
<dbReference type="VEuPathDB" id="FungiDB:VP01_1943g4"/>
<evidence type="ECO:0000313" key="1">
    <source>
        <dbReference type="EMBL" id="KNZ58370.1"/>
    </source>
</evidence>
<comment type="caution">
    <text evidence="1">The sequence shown here is derived from an EMBL/GenBank/DDBJ whole genome shotgun (WGS) entry which is preliminary data.</text>
</comment>
<dbReference type="EMBL" id="LAVV01006774">
    <property type="protein sequence ID" value="KNZ58370.1"/>
    <property type="molecule type" value="Genomic_DNA"/>
</dbReference>
<gene>
    <name evidence="1" type="ORF">VP01_1943g4</name>
</gene>
<reference evidence="1 2" key="1">
    <citation type="submission" date="2015-08" db="EMBL/GenBank/DDBJ databases">
        <title>Next Generation Sequencing and Analysis of the Genome of Puccinia sorghi L Schw, the Causal Agent of Maize Common Rust.</title>
        <authorList>
            <person name="Rochi L."/>
            <person name="Burguener G."/>
            <person name="Darino M."/>
            <person name="Turjanski A."/>
            <person name="Kreff E."/>
            <person name="Dieguez M.J."/>
            <person name="Sacco F."/>
        </authorList>
    </citation>
    <scope>NUCLEOTIDE SEQUENCE [LARGE SCALE GENOMIC DNA]</scope>
    <source>
        <strain evidence="1 2">RO10H11247</strain>
    </source>
</reference>